<keyword evidence="5" id="KW-0547">Nucleotide-binding</keyword>
<evidence type="ECO:0000256" key="2">
    <source>
        <dbReference type="ARBA" id="ARBA00004474"/>
    </source>
</evidence>
<dbReference type="EMBL" id="JAGKQM010000527">
    <property type="protein sequence ID" value="KAH0854203.1"/>
    <property type="molecule type" value="Genomic_DNA"/>
</dbReference>
<evidence type="ECO:0000256" key="7">
    <source>
        <dbReference type="SAM" id="Phobius"/>
    </source>
</evidence>
<evidence type="ECO:0000256" key="6">
    <source>
        <dbReference type="ARBA" id="ARBA00022840"/>
    </source>
</evidence>
<proteinExistence type="inferred from homology"/>
<feature type="domain" description="Ycf2 N-terminal" evidence="8">
    <location>
        <begin position="48"/>
        <end position="172"/>
    </location>
</feature>
<keyword evidence="4" id="KW-0934">Plastid</keyword>
<feature type="transmembrane region" description="Helical" evidence="7">
    <location>
        <begin position="88"/>
        <end position="109"/>
    </location>
</feature>
<evidence type="ECO:0000256" key="3">
    <source>
        <dbReference type="ARBA" id="ARBA00009361"/>
    </source>
</evidence>
<feature type="domain" description="Ycf2 N-terminal" evidence="8">
    <location>
        <begin position="2"/>
        <end position="35"/>
    </location>
</feature>
<dbReference type="InterPro" id="IPR056777">
    <property type="entry name" value="Ycf2_N"/>
</dbReference>
<evidence type="ECO:0000256" key="5">
    <source>
        <dbReference type="ARBA" id="ARBA00022741"/>
    </source>
</evidence>
<name>A0ABQ7XGF1_BRANA</name>
<dbReference type="PANTHER" id="PTHR33078:SF100">
    <property type="entry name" value="PROTEIN YCF2"/>
    <property type="match status" value="1"/>
</dbReference>
<comment type="function">
    <text evidence="1">Probable ATPase of unknown function. Its presence in a non-photosynthetic plant (Epifagus virginiana) and experiments in tobacco indicate that it has an essential function which is probably not related to photosynthesis.</text>
</comment>
<reference evidence="9 10" key="1">
    <citation type="submission" date="2021-05" db="EMBL/GenBank/DDBJ databases">
        <title>Genome Assembly of Synthetic Allotetraploid Brassica napus Reveals Homoeologous Exchanges between Subgenomes.</title>
        <authorList>
            <person name="Davis J.T."/>
        </authorList>
    </citation>
    <scope>NUCLEOTIDE SEQUENCE [LARGE SCALE GENOMIC DNA]</scope>
    <source>
        <strain evidence="10">cv. Da-Ae</strain>
        <tissue evidence="9">Seedling</tissue>
    </source>
</reference>
<evidence type="ECO:0000256" key="4">
    <source>
        <dbReference type="ARBA" id="ARBA00022640"/>
    </source>
</evidence>
<organism evidence="9 10">
    <name type="scientific">Brassica napus</name>
    <name type="common">Rape</name>
    <dbReference type="NCBI Taxonomy" id="3708"/>
    <lineage>
        <taxon>Eukaryota</taxon>
        <taxon>Viridiplantae</taxon>
        <taxon>Streptophyta</taxon>
        <taxon>Embryophyta</taxon>
        <taxon>Tracheophyta</taxon>
        <taxon>Spermatophyta</taxon>
        <taxon>Magnoliopsida</taxon>
        <taxon>eudicotyledons</taxon>
        <taxon>Gunneridae</taxon>
        <taxon>Pentapetalae</taxon>
        <taxon>rosids</taxon>
        <taxon>malvids</taxon>
        <taxon>Brassicales</taxon>
        <taxon>Brassicaceae</taxon>
        <taxon>Brassiceae</taxon>
        <taxon>Brassica</taxon>
    </lineage>
</organism>
<sequence>MRQMDRTFQRDSAFSTLSKWNLFQTYMPWFFTSTGPIADTKYIMANSSEKLCLPQRNLISEISSKMIHRNNESSLISTHLRSPNVREVLYSILFLLLVAGYIVRTHLLFVPEPIVNRVRKDQSLMIPSYMIELRKLLDRYPTSEQNSFWLKNLFLVALEQLGDCLEKYGVLAATCYGVVIPLMGSNQYKRKNVSGDWIDDKIESGSRTVIRLMIKKENSWFSSPP</sequence>
<dbReference type="PANTHER" id="PTHR33078">
    <property type="entry name" value="PROTEIN YCF2-RELATED"/>
    <property type="match status" value="1"/>
</dbReference>
<evidence type="ECO:0000256" key="1">
    <source>
        <dbReference type="ARBA" id="ARBA00002329"/>
    </source>
</evidence>
<comment type="caution">
    <text evidence="9">The sequence shown here is derived from an EMBL/GenBank/DDBJ whole genome shotgun (WGS) entry which is preliminary data.</text>
</comment>
<keyword evidence="7" id="KW-1133">Transmembrane helix</keyword>
<gene>
    <name evidence="9" type="ORF">HID58_090123</name>
</gene>
<evidence type="ECO:0000313" key="9">
    <source>
        <dbReference type="EMBL" id="KAH0854203.1"/>
    </source>
</evidence>
<dbReference type="Proteomes" id="UP000824890">
    <property type="component" value="Unassembled WGS sequence"/>
</dbReference>
<keyword evidence="7" id="KW-0812">Transmembrane</keyword>
<keyword evidence="10" id="KW-1185">Reference proteome</keyword>
<keyword evidence="7" id="KW-0472">Membrane</keyword>
<comment type="subcellular location">
    <subcellularLocation>
        <location evidence="2">Plastid</location>
    </subcellularLocation>
</comment>
<accession>A0ABQ7XGF1</accession>
<evidence type="ECO:0000313" key="10">
    <source>
        <dbReference type="Proteomes" id="UP000824890"/>
    </source>
</evidence>
<protein>
    <recommendedName>
        <fullName evidence="8">Ycf2 N-terminal domain-containing protein</fullName>
    </recommendedName>
</protein>
<comment type="similarity">
    <text evidence="3">Belongs to the Ycf2 family.</text>
</comment>
<keyword evidence="6" id="KW-0067">ATP-binding</keyword>
<evidence type="ECO:0000259" key="8">
    <source>
        <dbReference type="Pfam" id="PF05695"/>
    </source>
</evidence>
<dbReference type="Pfam" id="PF05695">
    <property type="entry name" value="Ycf2"/>
    <property type="match status" value="2"/>
</dbReference>